<dbReference type="NCBIfam" id="TIGR00738">
    <property type="entry name" value="rrf2_super"/>
    <property type="match status" value="1"/>
</dbReference>
<dbReference type="OrthoDB" id="270199at2"/>
<organism evidence="2 3">
    <name type="scientific">Anaerohalosphaera lusitana</name>
    <dbReference type="NCBI Taxonomy" id="1936003"/>
    <lineage>
        <taxon>Bacteria</taxon>
        <taxon>Pseudomonadati</taxon>
        <taxon>Planctomycetota</taxon>
        <taxon>Phycisphaerae</taxon>
        <taxon>Sedimentisphaerales</taxon>
        <taxon>Anaerohalosphaeraceae</taxon>
        <taxon>Anaerohalosphaera</taxon>
    </lineage>
</organism>
<dbReference type="PANTHER" id="PTHR33221">
    <property type="entry name" value="WINGED HELIX-TURN-HELIX TRANSCRIPTIONAL REGULATOR, RRF2 FAMILY"/>
    <property type="match status" value="1"/>
</dbReference>
<dbReference type="Gene3D" id="1.10.10.10">
    <property type="entry name" value="Winged helix-like DNA-binding domain superfamily/Winged helix DNA-binding domain"/>
    <property type="match status" value="1"/>
</dbReference>
<gene>
    <name evidence="2" type="primary">iscR_1</name>
    <name evidence="2" type="ORF">STSP2_01048</name>
</gene>
<dbReference type="AlphaFoldDB" id="A0A1U9NK56"/>
<dbReference type="InterPro" id="IPR036388">
    <property type="entry name" value="WH-like_DNA-bd_sf"/>
</dbReference>
<dbReference type="STRING" id="1936003.STSP2_01048"/>
<name>A0A1U9NK56_9BACT</name>
<evidence type="ECO:0000313" key="2">
    <source>
        <dbReference type="EMBL" id="AQT67896.1"/>
    </source>
</evidence>
<protein>
    <submittedName>
        <fullName evidence="2">HTH-type transcriptional regulator IscR</fullName>
    </submittedName>
</protein>
<dbReference type="Pfam" id="PF02082">
    <property type="entry name" value="Rrf2"/>
    <property type="match status" value="1"/>
</dbReference>
<dbReference type="Proteomes" id="UP000189674">
    <property type="component" value="Chromosome"/>
</dbReference>
<reference evidence="3" key="1">
    <citation type="submission" date="2017-02" db="EMBL/GenBank/DDBJ databases">
        <title>Comparative genomics and description of representatives of a novel lineage of planctomycetes thriving in anoxic sediments.</title>
        <authorList>
            <person name="Spring S."/>
            <person name="Bunk B."/>
            <person name="Sproer C."/>
        </authorList>
    </citation>
    <scope>NUCLEOTIDE SEQUENCE [LARGE SCALE GENOMIC DNA]</scope>
    <source>
        <strain evidence="3">ST-NAGAB-D1</strain>
    </source>
</reference>
<sequence length="151" mass="16545">MAFELENFGRLPKKSEYALRSLYELAARAKAGPVKVRSIAESQKLPVRFLEVILAQLRQGGFVESRRGSGGGYLLARNANDISVGEVLQFMQGGAAVEVGPDKDVPGQAAFSDLWREAHDAVANVFEGTSLGDLVRNEEKRRSEYVGNYVI</sequence>
<dbReference type="PROSITE" id="PS51197">
    <property type="entry name" value="HTH_RRF2_2"/>
    <property type="match status" value="1"/>
</dbReference>
<dbReference type="EMBL" id="CP019791">
    <property type="protein sequence ID" value="AQT67896.1"/>
    <property type="molecule type" value="Genomic_DNA"/>
</dbReference>
<evidence type="ECO:0000256" key="1">
    <source>
        <dbReference type="ARBA" id="ARBA00023125"/>
    </source>
</evidence>
<dbReference type="InterPro" id="IPR000944">
    <property type="entry name" value="Tscrpt_reg_Rrf2"/>
</dbReference>
<keyword evidence="3" id="KW-1185">Reference proteome</keyword>
<dbReference type="GO" id="GO:0003677">
    <property type="term" value="F:DNA binding"/>
    <property type="evidence" value="ECO:0007669"/>
    <property type="project" value="UniProtKB-KW"/>
</dbReference>
<proteinExistence type="predicted"/>
<dbReference type="RefSeq" id="WP_146660429.1">
    <property type="nucleotide sequence ID" value="NZ_CP019791.1"/>
</dbReference>
<dbReference type="KEGG" id="alus:STSP2_01048"/>
<accession>A0A1U9NK56</accession>
<dbReference type="GO" id="GO:0003700">
    <property type="term" value="F:DNA-binding transcription factor activity"/>
    <property type="evidence" value="ECO:0007669"/>
    <property type="project" value="TreeGrafter"/>
</dbReference>
<dbReference type="InterPro" id="IPR036390">
    <property type="entry name" value="WH_DNA-bd_sf"/>
</dbReference>
<dbReference type="GO" id="GO:0005829">
    <property type="term" value="C:cytosol"/>
    <property type="evidence" value="ECO:0007669"/>
    <property type="project" value="TreeGrafter"/>
</dbReference>
<evidence type="ECO:0000313" key="3">
    <source>
        <dbReference type="Proteomes" id="UP000189674"/>
    </source>
</evidence>
<keyword evidence="1" id="KW-0238">DNA-binding</keyword>
<dbReference type="PANTHER" id="PTHR33221:SF5">
    <property type="entry name" value="HTH-TYPE TRANSCRIPTIONAL REGULATOR ISCR"/>
    <property type="match status" value="1"/>
</dbReference>
<dbReference type="SUPFAM" id="SSF46785">
    <property type="entry name" value="Winged helix' DNA-binding domain"/>
    <property type="match status" value="1"/>
</dbReference>